<dbReference type="GO" id="GO:0005737">
    <property type="term" value="C:cytoplasm"/>
    <property type="evidence" value="ECO:0007669"/>
    <property type="project" value="UniProtKB-SubCell"/>
</dbReference>
<dbReference type="CDD" id="cd02440">
    <property type="entry name" value="AdoMet_MTases"/>
    <property type="match status" value="1"/>
</dbReference>
<evidence type="ECO:0000256" key="6">
    <source>
        <dbReference type="HAMAP-Rule" id="MF_00735"/>
    </source>
</evidence>
<dbReference type="InterPro" id="IPR050078">
    <property type="entry name" value="Ribosomal_L11_MeTrfase_PrmA"/>
</dbReference>
<feature type="binding site" evidence="6">
    <location>
        <position position="211"/>
    </location>
    <ligand>
        <name>S-adenosyl-L-methionine</name>
        <dbReference type="ChEBI" id="CHEBI:59789"/>
    </ligand>
</feature>
<evidence type="ECO:0000313" key="8">
    <source>
        <dbReference type="Proteomes" id="UP000287701"/>
    </source>
</evidence>
<keyword evidence="7" id="KW-0689">Ribosomal protein</keyword>
<dbReference type="Pfam" id="PF06325">
    <property type="entry name" value="PrmA"/>
    <property type="match status" value="1"/>
</dbReference>
<dbReference type="OrthoDB" id="9785995at2"/>
<dbReference type="AlphaFoldDB" id="A0A3R5UVA5"/>
<comment type="function">
    <text evidence="6">Methylates ribosomal protein L11.</text>
</comment>
<proteinExistence type="inferred from homology"/>
<protein>
    <recommendedName>
        <fullName evidence="6">Ribosomal protein L11 methyltransferase</fullName>
        <shortName evidence="6">L11 Mtase</shortName>
        <ecNumber evidence="6">2.1.1.-</ecNumber>
    </recommendedName>
</protein>
<dbReference type="EC" id="2.1.1.-" evidence="6"/>
<accession>A0A3R5UVA5</accession>
<dbReference type="NCBIfam" id="NF001785">
    <property type="entry name" value="PRK00517.2-2"/>
    <property type="match status" value="1"/>
</dbReference>
<dbReference type="PANTHER" id="PTHR43648:SF1">
    <property type="entry name" value="ELECTRON TRANSFER FLAVOPROTEIN BETA SUBUNIT LYSINE METHYLTRANSFERASE"/>
    <property type="match status" value="1"/>
</dbReference>
<keyword evidence="5 6" id="KW-0949">S-adenosyl-L-methionine</keyword>
<dbReference type="PIRSF" id="PIRSF000401">
    <property type="entry name" value="RPL11_MTase"/>
    <property type="match status" value="1"/>
</dbReference>
<feature type="binding site" evidence="6">
    <location>
        <position position="127"/>
    </location>
    <ligand>
        <name>S-adenosyl-L-methionine</name>
        <dbReference type="ChEBI" id="CHEBI:59789"/>
    </ligand>
</feature>
<evidence type="ECO:0000313" key="7">
    <source>
        <dbReference type="EMBL" id="QAR30569.1"/>
    </source>
</evidence>
<organism evidence="7 8">
    <name type="scientific">Ornithobacterium rhinotracheale</name>
    <dbReference type="NCBI Taxonomy" id="28251"/>
    <lineage>
        <taxon>Bacteria</taxon>
        <taxon>Pseudomonadati</taxon>
        <taxon>Bacteroidota</taxon>
        <taxon>Flavobacteriia</taxon>
        <taxon>Flavobacteriales</taxon>
        <taxon>Weeksellaceae</taxon>
        <taxon>Ornithobacterium</taxon>
    </lineage>
</organism>
<dbReference type="SUPFAM" id="SSF53335">
    <property type="entry name" value="S-adenosyl-L-methionine-dependent methyltransferases"/>
    <property type="match status" value="1"/>
</dbReference>
<dbReference type="EMBL" id="CP035107">
    <property type="protein sequence ID" value="QAR30569.1"/>
    <property type="molecule type" value="Genomic_DNA"/>
</dbReference>
<keyword evidence="2 6" id="KW-0963">Cytoplasm</keyword>
<keyword evidence="4 6" id="KW-0808">Transferase</keyword>
<evidence type="ECO:0000256" key="3">
    <source>
        <dbReference type="ARBA" id="ARBA00022603"/>
    </source>
</evidence>
<feature type="binding site" evidence="6">
    <location>
        <position position="148"/>
    </location>
    <ligand>
        <name>S-adenosyl-L-methionine</name>
        <dbReference type="ChEBI" id="CHEBI:59789"/>
    </ligand>
</feature>
<dbReference type="Gene3D" id="3.40.50.150">
    <property type="entry name" value="Vaccinia Virus protein VP39"/>
    <property type="match status" value="1"/>
</dbReference>
<name>A0A3R5UVA5_ORNRH</name>
<dbReference type="GO" id="GO:0005840">
    <property type="term" value="C:ribosome"/>
    <property type="evidence" value="ECO:0007669"/>
    <property type="project" value="UniProtKB-KW"/>
</dbReference>
<keyword evidence="7" id="KW-0687">Ribonucleoprotein</keyword>
<comment type="subcellular location">
    <subcellularLocation>
        <location evidence="6">Cytoplasm</location>
    </subcellularLocation>
</comment>
<dbReference type="GO" id="GO:0016279">
    <property type="term" value="F:protein-lysine N-methyltransferase activity"/>
    <property type="evidence" value="ECO:0007669"/>
    <property type="project" value="RHEA"/>
</dbReference>
<evidence type="ECO:0000256" key="1">
    <source>
        <dbReference type="ARBA" id="ARBA00009741"/>
    </source>
</evidence>
<dbReference type="InterPro" id="IPR004498">
    <property type="entry name" value="Ribosomal_PrmA_MeTrfase"/>
</dbReference>
<sequence length="276" mass="31680">MNYIEYKFRIVPPQPFSEILIALLSQIEFESFEEIATGLNAYILKDYDDEEFVKDQIAELDTAEIVYERTEIEQKNWNQEWESNFAPININDACYIRAEFHEPHPDAPYEIVIQPKMSFGTGHHETTHLMVEYLLDLDLKNLSVLDMGTGTGILAILSKMRGAKSCTGIDIDEWAYENAVENAQRNKTEISFIKGGAEAIPHKEYDLILANINKNILKADIPFYINALKTDGQLILSGLLDFDEPEIVQFAESFGLSFVDKKERNEWIALRFIKKS</sequence>
<dbReference type="HAMAP" id="MF_00735">
    <property type="entry name" value="Methyltr_PrmA"/>
    <property type="match status" value="1"/>
</dbReference>
<dbReference type="GO" id="GO:0032259">
    <property type="term" value="P:methylation"/>
    <property type="evidence" value="ECO:0007669"/>
    <property type="project" value="UniProtKB-KW"/>
</dbReference>
<dbReference type="Proteomes" id="UP000287701">
    <property type="component" value="Chromosome"/>
</dbReference>
<dbReference type="PANTHER" id="PTHR43648">
    <property type="entry name" value="ELECTRON TRANSFER FLAVOPROTEIN BETA SUBUNIT LYSINE METHYLTRANSFERASE"/>
    <property type="match status" value="1"/>
</dbReference>
<evidence type="ECO:0000256" key="4">
    <source>
        <dbReference type="ARBA" id="ARBA00022679"/>
    </source>
</evidence>
<feature type="binding site" evidence="6">
    <location>
        <position position="170"/>
    </location>
    <ligand>
        <name>S-adenosyl-L-methionine</name>
        <dbReference type="ChEBI" id="CHEBI:59789"/>
    </ligand>
</feature>
<gene>
    <name evidence="6" type="primary">prmA</name>
    <name evidence="7" type="ORF">EQP59_03985</name>
</gene>
<evidence type="ECO:0000256" key="5">
    <source>
        <dbReference type="ARBA" id="ARBA00022691"/>
    </source>
</evidence>
<dbReference type="InterPro" id="IPR029063">
    <property type="entry name" value="SAM-dependent_MTases_sf"/>
</dbReference>
<comment type="catalytic activity">
    <reaction evidence="6">
        <text>L-lysyl-[protein] + 3 S-adenosyl-L-methionine = N(6),N(6),N(6)-trimethyl-L-lysyl-[protein] + 3 S-adenosyl-L-homocysteine + 3 H(+)</text>
        <dbReference type="Rhea" id="RHEA:54192"/>
        <dbReference type="Rhea" id="RHEA-COMP:9752"/>
        <dbReference type="Rhea" id="RHEA-COMP:13826"/>
        <dbReference type="ChEBI" id="CHEBI:15378"/>
        <dbReference type="ChEBI" id="CHEBI:29969"/>
        <dbReference type="ChEBI" id="CHEBI:57856"/>
        <dbReference type="ChEBI" id="CHEBI:59789"/>
        <dbReference type="ChEBI" id="CHEBI:61961"/>
    </reaction>
</comment>
<evidence type="ECO:0000256" key="2">
    <source>
        <dbReference type="ARBA" id="ARBA00022490"/>
    </source>
</evidence>
<keyword evidence="3 6" id="KW-0489">Methyltransferase</keyword>
<reference evidence="7 8" key="1">
    <citation type="submission" date="2019-01" db="EMBL/GenBank/DDBJ databases">
        <title>Whole Genome of Ornithobacterium rhinotracheale FARPER-174b.</title>
        <authorList>
            <person name="Tataje-Lavanda L.A."/>
            <person name="Montalvan A."/>
            <person name="Montesinos R."/>
            <person name="Zimic M."/>
            <person name="Fernandez-Sanchez M."/>
            <person name="Fernandez-Diaz M."/>
        </authorList>
    </citation>
    <scope>NUCLEOTIDE SEQUENCE [LARGE SCALE GENOMIC DNA]</scope>
    <source>
        <strain evidence="7 8">FARPER-174b</strain>
    </source>
</reference>
<dbReference type="RefSeq" id="WP_128501055.1">
    <property type="nucleotide sequence ID" value="NZ_CP035107.1"/>
</dbReference>
<comment type="similarity">
    <text evidence="1 6">Belongs to the methyltransferase superfamily. PrmA family.</text>
</comment>